<organism evidence="1 2">
    <name type="scientific">Parasponia andersonii</name>
    <name type="common">Sponia andersonii</name>
    <dbReference type="NCBI Taxonomy" id="3476"/>
    <lineage>
        <taxon>Eukaryota</taxon>
        <taxon>Viridiplantae</taxon>
        <taxon>Streptophyta</taxon>
        <taxon>Embryophyta</taxon>
        <taxon>Tracheophyta</taxon>
        <taxon>Spermatophyta</taxon>
        <taxon>Magnoliopsida</taxon>
        <taxon>eudicotyledons</taxon>
        <taxon>Gunneridae</taxon>
        <taxon>Pentapetalae</taxon>
        <taxon>rosids</taxon>
        <taxon>fabids</taxon>
        <taxon>Rosales</taxon>
        <taxon>Cannabaceae</taxon>
        <taxon>Parasponia</taxon>
    </lineage>
</organism>
<dbReference type="EMBL" id="JXTB01000238">
    <property type="protein sequence ID" value="PON51078.1"/>
    <property type="molecule type" value="Genomic_DNA"/>
</dbReference>
<dbReference type="AlphaFoldDB" id="A0A2P5BQL1"/>
<dbReference type="OrthoDB" id="10576431at2759"/>
<name>A0A2P5BQL1_PARAD</name>
<gene>
    <name evidence="1" type="ORF">PanWU01x14_219360</name>
</gene>
<reference evidence="2" key="1">
    <citation type="submission" date="2016-06" db="EMBL/GenBank/DDBJ databases">
        <title>Parallel loss of symbiosis genes in relatives of nitrogen-fixing non-legume Parasponia.</title>
        <authorList>
            <person name="Van Velzen R."/>
            <person name="Holmer R."/>
            <person name="Bu F."/>
            <person name="Rutten L."/>
            <person name="Van Zeijl A."/>
            <person name="Liu W."/>
            <person name="Santuari L."/>
            <person name="Cao Q."/>
            <person name="Sharma T."/>
            <person name="Shen D."/>
            <person name="Roswanjaya Y."/>
            <person name="Wardhani T."/>
            <person name="Kalhor M.S."/>
            <person name="Jansen J."/>
            <person name="Van den Hoogen J."/>
            <person name="Gungor B."/>
            <person name="Hartog M."/>
            <person name="Hontelez J."/>
            <person name="Verver J."/>
            <person name="Yang W.-C."/>
            <person name="Schijlen E."/>
            <person name="Repin R."/>
            <person name="Schilthuizen M."/>
            <person name="Schranz E."/>
            <person name="Heidstra R."/>
            <person name="Miyata K."/>
            <person name="Fedorova E."/>
            <person name="Kohlen W."/>
            <person name="Bisseling T."/>
            <person name="Smit S."/>
            <person name="Geurts R."/>
        </authorList>
    </citation>
    <scope>NUCLEOTIDE SEQUENCE [LARGE SCALE GENOMIC DNA]</scope>
    <source>
        <strain evidence="2">cv. WU1-14</strain>
    </source>
</reference>
<dbReference type="Proteomes" id="UP000237105">
    <property type="component" value="Unassembled WGS sequence"/>
</dbReference>
<evidence type="ECO:0000313" key="1">
    <source>
        <dbReference type="EMBL" id="PON51078.1"/>
    </source>
</evidence>
<sequence length="92" mass="10286">MIGEANTQCEVNASWFYGVKRRRRSEGLEADISLLSPPRRRRFVLWGGGGGKSVKVVGWELDEALGIEVWSAVATWHRLLAAPPSLVNYFGR</sequence>
<proteinExistence type="predicted"/>
<accession>A0A2P5BQL1</accession>
<comment type="caution">
    <text evidence="1">The sequence shown here is derived from an EMBL/GenBank/DDBJ whole genome shotgun (WGS) entry which is preliminary data.</text>
</comment>
<protein>
    <submittedName>
        <fullName evidence="1">Uncharacterized protein</fullName>
    </submittedName>
</protein>
<keyword evidence="2" id="KW-1185">Reference proteome</keyword>
<evidence type="ECO:0000313" key="2">
    <source>
        <dbReference type="Proteomes" id="UP000237105"/>
    </source>
</evidence>